<dbReference type="EMBL" id="CAKLBY020000119">
    <property type="protein sequence ID" value="CAK7927978.1"/>
    <property type="molecule type" value="Genomic_DNA"/>
</dbReference>
<accession>A0AAV1U2V0</accession>
<name>A0AAV1U2V0_9STRA</name>
<proteinExistence type="predicted"/>
<dbReference type="AlphaFoldDB" id="A0AAV1U2V0"/>
<reference evidence="2" key="1">
    <citation type="submission" date="2024-01" db="EMBL/GenBank/DDBJ databases">
        <authorList>
            <person name="Webb A."/>
        </authorList>
    </citation>
    <scope>NUCLEOTIDE SEQUENCE</scope>
    <source>
        <strain evidence="2">Pm1</strain>
    </source>
</reference>
<dbReference type="Proteomes" id="UP001162060">
    <property type="component" value="Unassembled WGS sequence"/>
</dbReference>
<evidence type="ECO:0000313" key="3">
    <source>
        <dbReference type="Proteomes" id="UP001162060"/>
    </source>
</evidence>
<protein>
    <submittedName>
        <fullName evidence="2">Uncharacterized protein</fullName>
    </submittedName>
</protein>
<evidence type="ECO:0000256" key="1">
    <source>
        <dbReference type="SAM" id="MobiDB-lite"/>
    </source>
</evidence>
<feature type="region of interest" description="Disordered" evidence="1">
    <location>
        <begin position="1"/>
        <end position="22"/>
    </location>
</feature>
<comment type="caution">
    <text evidence="2">The sequence shown here is derived from an EMBL/GenBank/DDBJ whole genome shotgun (WGS) entry which is preliminary data.</text>
</comment>
<organism evidence="2 3">
    <name type="scientific">Peronospora matthiolae</name>
    <dbReference type="NCBI Taxonomy" id="2874970"/>
    <lineage>
        <taxon>Eukaryota</taxon>
        <taxon>Sar</taxon>
        <taxon>Stramenopiles</taxon>
        <taxon>Oomycota</taxon>
        <taxon>Peronosporomycetes</taxon>
        <taxon>Peronosporales</taxon>
        <taxon>Peronosporaceae</taxon>
        <taxon>Peronospora</taxon>
    </lineage>
</organism>
<gene>
    <name evidence="2" type="ORF">PM001_LOCUS13128</name>
</gene>
<evidence type="ECO:0000313" key="2">
    <source>
        <dbReference type="EMBL" id="CAK7927978.1"/>
    </source>
</evidence>
<sequence length="63" mass="7477">MLRQKETENDARSLEQDPETKLKQLPIRNMMAIEKLLNFVEEDESDQTCCCDREILDAFQEED</sequence>